<dbReference type="CDD" id="cd00082">
    <property type="entry name" value="HisKA"/>
    <property type="match status" value="1"/>
</dbReference>
<dbReference type="Gene3D" id="3.30.565.10">
    <property type="entry name" value="Histidine kinase-like ATPase, C-terminal domain"/>
    <property type="match status" value="1"/>
</dbReference>
<evidence type="ECO:0000256" key="4">
    <source>
        <dbReference type="ARBA" id="ARBA00022475"/>
    </source>
</evidence>
<sequence>MRRASDRIRVAVLLLLAGLGIGVAGWLAYGHSKRLFLEDTSRRGDNVLQLAVTTLRGQMARFERLPQLVAEHALIKAMANDPENLGLSGLVNLHLKETQELLGASDIYFMDLKGMTRAASNFDTETSFVGGNFDFRPYFYDAVAGGEGRFYALGTTSRKRGYYFGAPVRVGGSIRGALIVKIDLDAVEEAWRGDDYALMVTDPEGILFLSSRPEWLFTALAPLTDEARARLAANRRYVDAPLDPFPQEGMTEVAGQSLLAVREGPVRRDYLHLAAPMPEADWTIRVLLETASARRQALTVAGAVMLALALGVMGMAVIAQRRARLRERFQLQQAARNHLERRVEERTRELAEVNRRLEGEVAERRLAEQNLRRAQDDLVQAGKMAALGQMSAALSHEFNQPLGAARTFADNALILLDRGRTGDARGNIDRILSLIDRMGSISKHLRSFARSPDQKLKAVSLPEVVEASLEIAQLRLRAAGADLTIALPDGLPQVVAGPVRLQQVLVNILTNAADAVEGGTDRRIRLEADTTDEGVRIRVRDHGPGVPPGLAERIFDPFFSTKGVGKGLGLGLSISYNIVKDFGGNLRVEPATGGGAVFVIDLRAAGAEVADRAA</sequence>
<dbReference type="InterPro" id="IPR003661">
    <property type="entry name" value="HisK_dim/P_dom"/>
</dbReference>
<evidence type="ECO:0000256" key="14">
    <source>
        <dbReference type="ARBA" id="ARBA00023136"/>
    </source>
</evidence>
<keyword evidence="12 18" id="KW-1133">Transmembrane helix</keyword>
<dbReference type="Proteomes" id="UP000648908">
    <property type="component" value="Unassembled WGS sequence"/>
</dbReference>
<evidence type="ECO:0000256" key="9">
    <source>
        <dbReference type="ARBA" id="ARBA00022741"/>
    </source>
</evidence>
<accession>A0A8K0Y1W6</accession>
<dbReference type="InterPro" id="IPR029151">
    <property type="entry name" value="Sensor-like_sf"/>
</dbReference>
<dbReference type="SUPFAM" id="SSF103190">
    <property type="entry name" value="Sensory domain-like"/>
    <property type="match status" value="1"/>
</dbReference>
<evidence type="ECO:0000256" key="8">
    <source>
        <dbReference type="ARBA" id="ARBA00022692"/>
    </source>
</evidence>
<keyword evidence="14 18" id="KW-0472">Membrane</keyword>
<dbReference type="SMART" id="SM00387">
    <property type="entry name" value="HATPase_c"/>
    <property type="match status" value="1"/>
</dbReference>
<comment type="caution">
    <text evidence="20">The sequence shown here is derived from an EMBL/GenBank/DDBJ whole genome shotgun (WGS) entry which is preliminary data.</text>
</comment>
<keyword evidence="13" id="KW-0902">Two-component regulatory system</keyword>
<dbReference type="Pfam" id="PF02518">
    <property type="entry name" value="HATPase_c"/>
    <property type="match status" value="1"/>
</dbReference>
<dbReference type="InterPro" id="IPR036890">
    <property type="entry name" value="HATPase_C_sf"/>
</dbReference>
<feature type="domain" description="Histidine kinase" evidence="19">
    <location>
        <begin position="393"/>
        <end position="606"/>
    </location>
</feature>
<evidence type="ECO:0000256" key="16">
    <source>
        <dbReference type="ARBA" id="ARBA00073143"/>
    </source>
</evidence>
<evidence type="ECO:0000256" key="13">
    <source>
        <dbReference type="ARBA" id="ARBA00023012"/>
    </source>
</evidence>
<dbReference type="SUPFAM" id="SSF47384">
    <property type="entry name" value="Homodimeric domain of signal transducing histidine kinase"/>
    <property type="match status" value="1"/>
</dbReference>
<comment type="function">
    <text evidence="15">Member of the two-component regulatory system DctB/DctD involved in the transport of C4-dicarboxylates. DctB functions as a membrane-associated protein kinase that phosphorylates DctD in response to environmental signals.</text>
</comment>
<dbReference type="GO" id="GO:0005524">
    <property type="term" value="F:ATP binding"/>
    <property type="evidence" value="ECO:0007669"/>
    <property type="project" value="UniProtKB-KW"/>
</dbReference>
<evidence type="ECO:0000256" key="12">
    <source>
        <dbReference type="ARBA" id="ARBA00022989"/>
    </source>
</evidence>
<evidence type="ECO:0000256" key="7">
    <source>
        <dbReference type="ARBA" id="ARBA00022679"/>
    </source>
</evidence>
<evidence type="ECO:0000256" key="10">
    <source>
        <dbReference type="ARBA" id="ARBA00022777"/>
    </source>
</evidence>
<dbReference type="EMBL" id="JAESVN010000002">
    <property type="protein sequence ID" value="MBL4916489.1"/>
    <property type="molecule type" value="Genomic_DNA"/>
</dbReference>
<evidence type="ECO:0000256" key="2">
    <source>
        <dbReference type="ARBA" id="ARBA00004429"/>
    </source>
</evidence>
<dbReference type="FunFam" id="1.10.287.130:FF:000049">
    <property type="entry name" value="C4-dicarboxylate transport sensor protein DctB"/>
    <property type="match status" value="1"/>
</dbReference>
<dbReference type="InterPro" id="IPR003594">
    <property type="entry name" value="HATPase_dom"/>
</dbReference>
<feature type="transmembrane region" description="Helical" evidence="18">
    <location>
        <begin position="297"/>
        <end position="319"/>
    </location>
</feature>
<evidence type="ECO:0000256" key="5">
    <source>
        <dbReference type="ARBA" id="ARBA00022519"/>
    </source>
</evidence>
<dbReference type="GO" id="GO:0000155">
    <property type="term" value="F:phosphorelay sensor kinase activity"/>
    <property type="evidence" value="ECO:0007669"/>
    <property type="project" value="InterPro"/>
</dbReference>
<proteinExistence type="predicted"/>
<dbReference type="InterPro" id="IPR036097">
    <property type="entry name" value="HisK_dim/P_sf"/>
</dbReference>
<evidence type="ECO:0000256" key="17">
    <source>
        <dbReference type="SAM" id="Coils"/>
    </source>
</evidence>
<keyword evidence="9" id="KW-0547">Nucleotide-binding</keyword>
<dbReference type="SUPFAM" id="SSF55874">
    <property type="entry name" value="ATPase domain of HSP90 chaperone/DNA topoisomerase II/histidine kinase"/>
    <property type="match status" value="1"/>
</dbReference>
<keyword evidence="5" id="KW-0997">Cell inner membrane</keyword>
<keyword evidence="6" id="KW-0597">Phosphoprotein</keyword>
<dbReference type="PROSITE" id="PS50109">
    <property type="entry name" value="HIS_KIN"/>
    <property type="match status" value="1"/>
</dbReference>
<dbReference type="GO" id="GO:0005886">
    <property type="term" value="C:plasma membrane"/>
    <property type="evidence" value="ECO:0007669"/>
    <property type="project" value="UniProtKB-SubCell"/>
</dbReference>
<dbReference type="PIRSF" id="PIRSF036431">
    <property type="entry name" value="STHK_DctB"/>
    <property type="match status" value="1"/>
</dbReference>
<evidence type="ECO:0000313" key="20">
    <source>
        <dbReference type="EMBL" id="MBL4916489.1"/>
    </source>
</evidence>
<dbReference type="SMART" id="SM00388">
    <property type="entry name" value="HisKA"/>
    <property type="match status" value="1"/>
</dbReference>
<feature type="coiled-coil region" evidence="17">
    <location>
        <begin position="322"/>
        <end position="384"/>
    </location>
</feature>
<dbReference type="PANTHER" id="PTHR43065">
    <property type="entry name" value="SENSOR HISTIDINE KINASE"/>
    <property type="match status" value="1"/>
</dbReference>
<protein>
    <recommendedName>
        <fullName evidence="16">C4-dicarboxylate transport sensor protein DctB</fullName>
        <ecNumber evidence="3">2.7.13.3</ecNumber>
    </recommendedName>
</protein>
<dbReference type="AlphaFoldDB" id="A0A8K0Y1W6"/>
<dbReference type="PANTHER" id="PTHR43065:SF46">
    <property type="entry name" value="C4-DICARBOXYLATE TRANSPORT SENSOR PROTEIN DCTB"/>
    <property type="match status" value="1"/>
</dbReference>
<keyword evidence="8 18" id="KW-0812">Transmembrane</keyword>
<dbReference type="EC" id="2.7.13.3" evidence="3"/>
<dbReference type="Gene3D" id="3.30.450.20">
    <property type="entry name" value="PAS domain"/>
    <property type="match status" value="2"/>
</dbReference>
<dbReference type="Gene3D" id="1.10.287.130">
    <property type="match status" value="1"/>
</dbReference>
<comment type="catalytic activity">
    <reaction evidence="1">
        <text>ATP + protein L-histidine = ADP + protein N-phospho-L-histidine.</text>
        <dbReference type="EC" id="2.7.13.3"/>
    </reaction>
</comment>
<keyword evidence="4" id="KW-1003">Cell membrane</keyword>
<keyword evidence="21" id="KW-1185">Reference proteome</keyword>
<dbReference type="InterPro" id="IPR004358">
    <property type="entry name" value="Sig_transdc_His_kin-like_C"/>
</dbReference>
<organism evidence="20 21">
    <name type="scientific">Szabonella alba</name>
    <dbReference type="NCBI Taxonomy" id="2804194"/>
    <lineage>
        <taxon>Bacteria</taxon>
        <taxon>Pseudomonadati</taxon>
        <taxon>Pseudomonadota</taxon>
        <taxon>Alphaproteobacteria</taxon>
        <taxon>Rhodobacterales</taxon>
        <taxon>Paracoccaceae</taxon>
        <taxon>Szabonella</taxon>
    </lineage>
</organism>
<evidence type="ECO:0000256" key="15">
    <source>
        <dbReference type="ARBA" id="ARBA00059004"/>
    </source>
</evidence>
<evidence type="ECO:0000256" key="6">
    <source>
        <dbReference type="ARBA" id="ARBA00022553"/>
    </source>
</evidence>
<gene>
    <name evidence="20" type="ORF">JL811_04580</name>
</gene>
<name>A0A8K0Y1W6_9RHOB</name>
<dbReference type="RefSeq" id="WP_202687262.1">
    <property type="nucleotide sequence ID" value="NZ_JAESVN010000002.1"/>
</dbReference>
<evidence type="ECO:0000256" key="3">
    <source>
        <dbReference type="ARBA" id="ARBA00012438"/>
    </source>
</evidence>
<evidence type="ECO:0000313" key="21">
    <source>
        <dbReference type="Proteomes" id="UP000648908"/>
    </source>
</evidence>
<keyword evidence="11" id="KW-0067">ATP-binding</keyword>
<keyword evidence="17" id="KW-0175">Coiled coil</keyword>
<reference evidence="20" key="1">
    <citation type="submission" date="2021-01" db="EMBL/GenBank/DDBJ databases">
        <title>Tabrizicola alba sp. nov. a motile alkaliphilic bacterium isolated from a soda lake.</title>
        <authorList>
            <person name="Szuroczki S."/>
            <person name="Abbaszade G."/>
            <person name="Schumann P."/>
            <person name="Toth E."/>
        </authorList>
    </citation>
    <scope>NUCLEOTIDE SEQUENCE</scope>
    <source>
        <strain evidence="20">DMG-N-6</strain>
    </source>
</reference>
<comment type="subcellular location">
    <subcellularLocation>
        <location evidence="2">Cell inner membrane</location>
        <topology evidence="2">Multi-pass membrane protein</topology>
    </subcellularLocation>
</comment>
<keyword evidence="7" id="KW-0808">Transferase</keyword>
<evidence type="ECO:0000259" key="19">
    <source>
        <dbReference type="PROSITE" id="PS50109"/>
    </source>
</evidence>
<dbReference type="Pfam" id="PF00512">
    <property type="entry name" value="HisKA"/>
    <property type="match status" value="1"/>
</dbReference>
<keyword evidence="10 20" id="KW-0418">Kinase</keyword>
<dbReference type="InterPro" id="IPR005467">
    <property type="entry name" value="His_kinase_dom"/>
</dbReference>
<dbReference type="PRINTS" id="PR00344">
    <property type="entry name" value="BCTRLSENSOR"/>
</dbReference>
<evidence type="ECO:0000256" key="18">
    <source>
        <dbReference type="SAM" id="Phobius"/>
    </source>
</evidence>
<dbReference type="InterPro" id="IPR017055">
    <property type="entry name" value="Sig_transdc_His_kinase_DctB"/>
</dbReference>
<evidence type="ECO:0000256" key="1">
    <source>
        <dbReference type="ARBA" id="ARBA00000085"/>
    </source>
</evidence>
<evidence type="ECO:0000256" key="11">
    <source>
        <dbReference type="ARBA" id="ARBA00022840"/>
    </source>
</evidence>